<proteinExistence type="predicted"/>
<dbReference type="InterPro" id="IPR005186">
    <property type="entry name" value="FlaG"/>
</dbReference>
<dbReference type="Gene3D" id="3.30.160.170">
    <property type="entry name" value="FlaG-like"/>
    <property type="match status" value="1"/>
</dbReference>
<protein>
    <submittedName>
        <fullName evidence="1">Flagellar protein FlaG</fullName>
    </submittedName>
</protein>
<accession>A0ABP9RKP5</accession>
<organism evidence="1 2">
    <name type="scientific">Modicisalibacter zincidurans</name>
    <dbReference type="NCBI Taxonomy" id="1178777"/>
    <lineage>
        <taxon>Bacteria</taxon>
        <taxon>Pseudomonadati</taxon>
        <taxon>Pseudomonadota</taxon>
        <taxon>Gammaproteobacteria</taxon>
        <taxon>Oceanospirillales</taxon>
        <taxon>Halomonadaceae</taxon>
        <taxon>Modicisalibacter</taxon>
    </lineage>
</organism>
<evidence type="ECO:0000313" key="1">
    <source>
        <dbReference type="EMBL" id="GAA5178685.1"/>
    </source>
</evidence>
<reference evidence="2" key="1">
    <citation type="journal article" date="2019" name="Int. J. Syst. Evol. Microbiol.">
        <title>The Global Catalogue of Microorganisms (GCM) 10K type strain sequencing project: providing services to taxonomists for standard genome sequencing and annotation.</title>
        <authorList>
            <consortium name="The Broad Institute Genomics Platform"/>
            <consortium name="The Broad Institute Genome Sequencing Center for Infectious Disease"/>
            <person name="Wu L."/>
            <person name="Ma J."/>
        </authorList>
    </citation>
    <scope>NUCLEOTIDE SEQUENCE [LARGE SCALE GENOMIC DNA]</scope>
    <source>
        <strain evidence="2">JCM 18472</strain>
    </source>
</reference>
<keyword evidence="2" id="KW-1185">Reference proteome</keyword>
<evidence type="ECO:0000313" key="2">
    <source>
        <dbReference type="Proteomes" id="UP001500074"/>
    </source>
</evidence>
<name>A0ABP9RKP5_9GAMM</name>
<keyword evidence="1" id="KW-0282">Flagellum</keyword>
<keyword evidence="1" id="KW-0969">Cilium</keyword>
<dbReference type="PANTHER" id="PTHR37166">
    <property type="entry name" value="PROTEIN FLAG"/>
    <property type="match status" value="1"/>
</dbReference>
<dbReference type="InterPro" id="IPR035924">
    <property type="entry name" value="FlaG-like_sf"/>
</dbReference>
<dbReference type="RefSeq" id="WP_031383652.1">
    <property type="nucleotide sequence ID" value="NZ_BAABKI010000029.1"/>
</dbReference>
<dbReference type="SUPFAM" id="SSF160214">
    <property type="entry name" value="FlaG-like"/>
    <property type="match status" value="1"/>
</dbReference>
<dbReference type="EMBL" id="BAABKI010000029">
    <property type="protein sequence ID" value="GAA5178685.1"/>
    <property type="molecule type" value="Genomic_DNA"/>
</dbReference>
<dbReference type="PANTHER" id="PTHR37166:SF1">
    <property type="entry name" value="PROTEIN FLAG"/>
    <property type="match status" value="1"/>
</dbReference>
<dbReference type="Pfam" id="PF03646">
    <property type="entry name" value="FlaG"/>
    <property type="match status" value="1"/>
</dbReference>
<gene>
    <name evidence="1" type="ORF">GCM10023342_29720</name>
</gene>
<dbReference type="Proteomes" id="UP001500074">
    <property type="component" value="Unassembled WGS sequence"/>
</dbReference>
<keyword evidence="1" id="KW-0966">Cell projection</keyword>
<sequence length="130" mass="13953">MSSPYIDPITGAAAGVISASGNGATTPQQRLERVLAHLAAPPGVAKNAQASPADESSATQSELVEPLHRINAVMRSYGLEFDLQSYDSRVVTRVVDRESGDVIRQIPSEEVLRIAESLARMQGRLIELQV</sequence>
<comment type="caution">
    <text evidence="1">The sequence shown here is derived from an EMBL/GenBank/DDBJ whole genome shotgun (WGS) entry which is preliminary data.</text>
</comment>